<dbReference type="PANTHER" id="PTHR45138:SF9">
    <property type="entry name" value="DIGUANYLATE CYCLASE DGCM-RELATED"/>
    <property type="match status" value="1"/>
</dbReference>
<evidence type="ECO:0000313" key="6">
    <source>
        <dbReference type="Proteomes" id="UP001168109"/>
    </source>
</evidence>
<dbReference type="InterPro" id="IPR019734">
    <property type="entry name" value="TPR_rpt"/>
</dbReference>
<dbReference type="InterPro" id="IPR050469">
    <property type="entry name" value="Diguanylate_Cyclase"/>
</dbReference>
<evidence type="ECO:0000313" key="5">
    <source>
        <dbReference type="EMBL" id="MDM5132123.1"/>
    </source>
</evidence>
<dbReference type="NCBIfam" id="TIGR00254">
    <property type="entry name" value="GGDEF"/>
    <property type="match status" value="1"/>
</dbReference>
<dbReference type="InterPro" id="IPR043128">
    <property type="entry name" value="Rev_trsase/Diguanyl_cyclase"/>
</dbReference>
<dbReference type="Pfam" id="PF00990">
    <property type="entry name" value="GGDEF"/>
    <property type="match status" value="1"/>
</dbReference>
<dbReference type="InterPro" id="IPR000160">
    <property type="entry name" value="GGDEF_dom"/>
</dbReference>
<dbReference type="Gene3D" id="3.30.70.270">
    <property type="match status" value="1"/>
</dbReference>
<dbReference type="PANTHER" id="PTHR45138">
    <property type="entry name" value="REGULATORY COMPONENTS OF SENSORY TRANSDUCTION SYSTEM"/>
    <property type="match status" value="1"/>
</dbReference>
<dbReference type="SMART" id="SM00267">
    <property type="entry name" value="GGDEF"/>
    <property type="match status" value="1"/>
</dbReference>
<keyword evidence="3" id="KW-1133">Transmembrane helix</keyword>
<dbReference type="InterPro" id="IPR029787">
    <property type="entry name" value="Nucleotide_cyclase"/>
</dbReference>
<keyword evidence="6" id="KW-1185">Reference proteome</keyword>
<name>A0ABT7QDY2_9GAMM</name>
<keyword evidence="3" id="KW-0472">Membrane</keyword>
<proteinExistence type="predicted"/>
<accession>A0ABT7QDY2</accession>
<comment type="catalytic activity">
    <reaction evidence="2">
        <text>2 GTP = 3',3'-c-di-GMP + 2 diphosphate</text>
        <dbReference type="Rhea" id="RHEA:24898"/>
        <dbReference type="ChEBI" id="CHEBI:33019"/>
        <dbReference type="ChEBI" id="CHEBI:37565"/>
        <dbReference type="ChEBI" id="CHEBI:58805"/>
        <dbReference type="EC" id="2.7.7.65"/>
    </reaction>
</comment>
<dbReference type="SMART" id="SM00028">
    <property type="entry name" value="TPR"/>
    <property type="match status" value="3"/>
</dbReference>
<gene>
    <name evidence="5" type="ORF">OB962_14160</name>
</gene>
<evidence type="ECO:0000256" key="1">
    <source>
        <dbReference type="ARBA" id="ARBA00012528"/>
    </source>
</evidence>
<evidence type="ECO:0000256" key="3">
    <source>
        <dbReference type="SAM" id="Phobius"/>
    </source>
</evidence>
<comment type="caution">
    <text evidence="5">The sequence shown here is derived from an EMBL/GenBank/DDBJ whole genome shotgun (WGS) entry which is preliminary data.</text>
</comment>
<feature type="domain" description="GGDEF" evidence="4">
    <location>
        <begin position="508"/>
        <end position="640"/>
    </location>
</feature>
<protein>
    <recommendedName>
        <fullName evidence="1">diguanylate cyclase</fullName>
        <ecNumber evidence="1">2.7.7.65</ecNumber>
    </recommendedName>
</protein>
<dbReference type="SUPFAM" id="SSF48452">
    <property type="entry name" value="TPR-like"/>
    <property type="match status" value="2"/>
</dbReference>
<dbReference type="EMBL" id="JAOPLU010000004">
    <property type="protein sequence ID" value="MDM5132123.1"/>
    <property type="molecule type" value="Genomic_DNA"/>
</dbReference>
<dbReference type="PROSITE" id="PS50887">
    <property type="entry name" value="GGDEF"/>
    <property type="match status" value="1"/>
</dbReference>
<dbReference type="Gene3D" id="1.25.40.10">
    <property type="entry name" value="Tetratricopeptide repeat domain"/>
    <property type="match status" value="2"/>
</dbReference>
<dbReference type="InterPro" id="IPR011990">
    <property type="entry name" value="TPR-like_helical_dom_sf"/>
</dbReference>
<keyword evidence="3" id="KW-0812">Transmembrane</keyword>
<reference evidence="5" key="1">
    <citation type="submission" date="2024-05" db="EMBL/GenBank/DDBJ databases">
        <title>WGS of Aeromonas isolates.</title>
        <authorList>
            <person name="Lee H."/>
        </authorList>
    </citation>
    <scope>NUCLEOTIDE SEQUENCE</scope>
    <source>
        <strain evidence="5">LP308</strain>
    </source>
</reference>
<evidence type="ECO:0000256" key="2">
    <source>
        <dbReference type="ARBA" id="ARBA00034247"/>
    </source>
</evidence>
<dbReference type="SUPFAM" id="SSF55073">
    <property type="entry name" value="Nucleotide cyclase"/>
    <property type="match status" value="1"/>
</dbReference>
<evidence type="ECO:0000259" key="4">
    <source>
        <dbReference type="PROSITE" id="PS50887"/>
    </source>
</evidence>
<sequence length="640" mass="73063">MGHPSASTIEWGNRTGMKRIMTLILLTSLCGAPAWAARVPLVEPQLSRELQLLEEGFQPDRMFRLRIAALVASRAAYPPEVQGRIVRLQCWAMTAERDSEYRAVVAFADKELALARERKDRITESGLLTCRGFYQQMLGNMDQAKADYDQALLLARRLGDRGQEADILSYRGDMKAYQGELAEGLMELIDAHKRFEALGQDGKAREVLSQIANAYRRMGLYARAEGYFQELERDYSTLGDQERLVDIRSQQGLLYAEMGEFDRALPLMMQAEQLYHSQHKEGLLAWIQIEMATILINQGKVVEAMARLQQADVILRSREDVDSVTLGHWQLVMGMAEDALGHPTQALYYLTHAEPIFAREKNQRFLARVYEVRARILEQQGQVNAALASLKLYVQTRHALELVLREQRSLQMRFEFDLARKELENQALKTKQLLQEAKLKQLQERRQWQYVVVILLLVVMGMLALYQFNRSRKLRQLAMTDDLTGIHNRRQIQAQGQAWFKQAREQGKSLCVLLLDIDHFKQVNDRLGHHMGDLVLAAVARCIAAQLRTLDRVGRNGGEEFLVLLPDTCMAEAVEVAERIRHRISQLRIDGMPEGHPVHVSIGCAQYSPLDDSLGDLIQRADEAMYRAKQAGRNRVMLAE</sequence>
<dbReference type="CDD" id="cd01949">
    <property type="entry name" value="GGDEF"/>
    <property type="match status" value="1"/>
</dbReference>
<organism evidence="5 6">
    <name type="scientific">Aeromonas piscicola</name>
    <dbReference type="NCBI Taxonomy" id="600645"/>
    <lineage>
        <taxon>Bacteria</taxon>
        <taxon>Pseudomonadati</taxon>
        <taxon>Pseudomonadota</taxon>
        <taxon>Gammaproteobacteria</taxon>
        <taxon>Aeromonadales</taxon>
        <taxon>Aeromonadaceae</taxon>
        <taxon>Aeromonas</taxon>
    </lineage>
</organism>
<dbReference type="EC" id="2.7.7.65" evidence="1"/>
<feature type="transmembrane region" description="Helical" evidence="3">
    <location>
        <begin position="448"/>
        <end position="466"/>
    </location>
</feature>
<dbReference type="Proteomes" id="UP001168109">
    <property type="component" value="Unassembled WGS sequence"/>
</dbReference>